<evidence type="ECO:0000313" key="6">
    <source>
        <dbReference type="Proteomes" id="UP000191055"/>
    </source>
</evidence>
<dbReference type="PANTHER" id="PTHR22953:SF153">
    <property type="entry name" value="PURPLE ACID PHOSPHATASE"/>
    <property type="match status" value="1"/>
</dbReference>
<dbReference type="InterPro" id="IPR008963">
    <property type="entry name" value="Purple_acid_Pase-like_N"/>
</dbReference>
<feature type="signal peptide" evidence="2">
    <location>
        <begin position="1"/>
        <end position="24"/>
    </location>
</feature>
<dbReference type="GO" id="GO:0046872">
    <property type="term" value="F:metal ion binding"/>
    <property type="evidence" value="ECO:0007669"/>
    <property type="project" value="InterPro"/>
</dbReference>
<evidence type="ECO:0000259" key="4">
    <source>
        <dbReference type="Pfam" id="PF16656"/>
    </source>
</evidence>
<evidence type="ECO:0000259" key="3">
    <source>
        <dbReference type="Pfam" id="PF00149"/>
    </source>
</evidence>
<dbReference type="KEGG" id="asx:CDL62_05310"/>
<dbReference type="EMBL" id="FUYV01000001">
    <property type="protein sequence ID" value="SKB38306.1"/>
    <property type="molecule type" value="Genomic_DNA"/>
</dbReference>
<dbReference type="CDD" id="cd00063">
    <property type="entry name" value="FN3"/>
    <property type="match status" value="1"/>
</dbReference>
<accession>A0A1T5ATP6</accession>
<evidence type="ECO:0000313" key="5">
    <source>
        <dbReference type="EMBL" id="SKB38306.1"/>
    </source>
</evidence>
<dbReference type="STRING" id="889453.SAMN03080601_00378"/>
<dbReference type="Pfam" id="PF00149">
    <property type="entry name" value="Metallophos"/>
    <property type="match status" value="1"/>
</dbReference>
<feature type="chain" id="PRO_5013205119" evidence="2">
    <location>
        <begin position="25"/>
        <end position="440"/>
    </location>
</feature>
<dbReference type="SUPFAM" id="SSF56300">
    <property type="entry name" value="Metallo-dependent phosphatases"/>
    <property type="match status" value="1"/>
</dbReference>
<dbReference type="PANTHER" id="PTHR22953">
    <property type="entry name" value="ACID PHOSPHATASE RELATED"/>
    <property type="match status" value="1"/>
</dbReference>
<keyword evidence="1 2" id="KW-0732">Signal</keyword>
<organism evidence="5 6">
    <name type="scientific">Alkalitalea saponilacus</name>
    <dbReference type="NCBI Taxonomy" id="889453"/>
    <lineage>
        <taxon>Bacteria</taxon>
        <taxon>Pseudomonadati</taxon>
        <taxon>Bacteroidota</taxon>
        <taxon>Bacteroidia</taxon>
        <taxon>Marinilabiliales</taxon>
        <taxon>Marinilabiliaceae</taxon>
        <taxon>Alkalitalea</taxon>
    </lineage>
</organism>
<dbReference type="InterPro" id="IPR015914">
    <property type="entry name" value="PAPs_N"/>
</dbReference>
<dbReference type="InterPro" id="IPR029052">
    <property type="entry name" value="Metallo-depent_PP-like"/>
</dbReference>
<evidence type="ECO:0000256" key="2">
    <source>
        <dbReference type="SAM" id="SignalP"/>
    </source>
</evidence>
<feature type="domain" description="Calcineurin-like phosphoesterase" evidence="3">
    <location>
        <begin position="144"/>
        <end position="356"/>
    </location>
</feature>
<dbReference type="Gene3D" id="2.60.40.380">
    <property type="entry name" value="Purple acid phosphatase-like, N-terminal"/>
    <property type="match status" value="1"/>
</dbReference>
<keyword evidence="6" id="KW-1185">Reference proteome</keyword>
<dbReference type="Proteomes" id="UP000191055">
    <property type="component" value="Unassembled WGS sequence"/>
</dbReference>
<dbReference type="InterPro" id="IPR004843">
    <property type="entry name" value="Calcineurin-like_PHP"/>
</dbReference>
<dbReference type="SUPFAM" id="SSF49363">
    <property type="entry name" value="Purple acid phosphatase, N-terminal domain"/>
    <property type="match status" value="1"/>
</dbReference>
<dbReference type="Pfam" id="PF16656">
    <property type="entry name" value="Pur_ac_phosph_N"/>
    <property type="match status" value="1"/>
</dbReference>
<proteinExistence type="predicted"/>
<name>A0A1T5ATP6_9BACT</name>
<dbReference type="InterPro" id="IPR003961">
    <property type="entry name" value="FN3_dom"/>
</dbReference>
<evidence type="ECO:0000256" key="1">
    <source>
        <dbReference type="ARBA" id="ARBA00022729"/>
    </source>
</evidence>
<reference evidence="5 6" key="1">
    <citation type="submission" date="2017-02" db="EMBL/GenBank/DDBJ databases">
        <authorList>
            <person name="Peterson S.W."/>
        </authorList>
    </citation>
    <scope>NUCLEOTIDE SEQUENCE [LARGE SCALE GENOMIC DNA]</scope>
    <source>
        <strain evidence="5 6">DSM 24412</strain>
    </source>
</reference>
<dbReference type="PROSITE" id="PS51257">
    <property type="entry name" value="PROKAR_LIPOPROTEIN"/>
    <property type="match status" value="1"/>
</dbReference>
<dbReference type="GO" id="GO:0003993">
    <property type="term" value="F:acid phosphatase activity"/>
    <property type="evidence" value="ECO:0007669"/>
    <property type="project" value="InterPro"/>
</dbReference>
<dbReference type="InterPro" id="IPR039331">
    <property type="entry name" value="PAPs-like"/>
</dbReference>
<dbReference type="Gene3D" id="3.60.21.10">
    <property type="match status" value="1"/>
</dbReference>
<protein>
    <submittedName>
        <fullName evidence="5">Purple acid Phosphatase, N-terminal domain</fullName>
    </submittedName>
</protein>
<sequence>MKIIKLLSIYFVVIAALVSCSLSAPKETPQQRQYPESLFPDRIMQNVTEDPATQIAVSWRTKAHIATGYVEYVKAFSETNLPKETSTLQANVKPVNFENIEAHYHQVLIENLEPATSYMIRVGNEEYRSEWFTVQTAPEQFEPFKFLWFGDVQNDIREFAPRIFRQATKMAPDAKILVHSGDLVLSSGDDDTWGEWFYAGGWLFQHIPSLAIAGNSDHFRLQEKPVDQRMLFPQWHGVFNFPSNGAKGLDNVTFFYDYPGVRFIGLYTNFESTTKDEREIYIKQDVILTDDLFAEQTKWLEETLKTNNQPWLIVVMHHPVFTAREDRDNELLQEHWLPLFEKYGVDLVLQGHDHVYARGINPESQGGGLFPVYVTSFAGGKSRPVDFSNGWITLAHEHQSMFQVVEVEESKINFEAFDALGNLMDAFVIEKSDIGKILID</sequence>
<gene>
    <name evidence="5" type="ORF">SAMN03080601_00378</name>
</gene>
<dbReference type="AlphaFoldDB" id="A0A1T5ATP6"/>
<dbReference type="RefSeq" id="WP_079556149.1">
    <property type="nucleotide sequence ID" value="NZ_CP021904.1"/>
</dbReference>
<feature type="domain" description="Purple acid phosphatase N-terminal" evidence="4">
    <location>
        <begin position="40"/>
        <end position="136"/>
    </location>
</feature>
<dbReference type="OrthoDB" id="9809781at2"/>